<dbReference type="EMBL" id="BAABEZ010000018">
    <property type="protein sequence ID" value="GAA4452690.1"/>
    <property type="molecule type" value="Genomic_DNA"/>
</dbReference>
<keyword evidence="2" id="KW-1185">Reference proteome</keyword>
<dbReference type="Proteomes" id="UP001501410">
    <property type="component" value="Unassembled WGS sequence"/>
</dbReference>
<dbReference type="RefSeq" id="WP_344823934.1">
    <property type="nucleotide sequence ID" value="NZ_BAABEZ010000018.1"/>
</dbReference>
<accession>A0ABP8MLJ4</accession>
<gene>
    <name evidence="1" type="ORF">GCM10023092_11960</name>
</gene>
<protein>
    <submittedName>
        <fullName evidence="1">DUF177 domain-containing protein</fullName>
    </submittedName>
</protein>
<reference evidence="2" key="1">
    <citation type="journal article" date="2019" name="Int. J. Syst. Evol. Microbiol.">
        <title>The Global Catalogue of Microorganisms (GCM) 10K type strain sequencing project: providing services to taxonomists for standard genome sequencing and annotation.</title>
        <authorList>
            <consortium name="The Broad Institute Genomics Platform"/>
            <consortium name="The Broad Institute Genome Sequencing Center for Infectious Disease"/>
            <person name="Wu L."/>
            <person name="Ma J."/>
        </authorList>
    </citation>
    <scope>NUCLEOTIDE SEQUENCE [LARGE SCALE GENOMIC DNA]</scope>
    <source>
        <strain evidence="2">JCM 31921</strain>
    </source>
</reference>
<sequence>MKRSMEFELAWQGMKLGEHNFEFQLGKDFFTGEHSSLEDIVDIEAKVELKFVKHETFFELHFDIGGYIITPCDRCGDEFRMELWDEFDLIVKLDDSERDEMMEEDADVVFIPRSETVLDISKWLYEFVVLSIPLQRIHPDDAEGKSTCNQEALRLLGKLAEQPEAPKNDLWEGLKSIKIKKSK</sequence>
<comment type="caution">
    <text evidence="1">The sequence shown here is derived from an EMBL/GenBank/DDBJ whole genome shotgun (WGS) entry which is preliminary data.</text>
</comment>
<evidence type="ECO:0000313" key="1">
    <source>
        <dbReference type="EMBL" id="GAA4452690.1"/>
    </source>
</evidence>
<organism evidence="1 2">
    <name type="scientific">Rurimicrobium arvi</name>
    <dbReference type="NCBI Taxonomy" id="2049916"/>
    <lineage>
        <taxon>Bacteria</taxon>
        <taxon>Pseudomonadati</taxon>
        <taxon>Bacteroidota</taxon>
        <taxon>Chitinophagia</taxon>
        <taxon>Chitinophagales</taxon>
        <taxon>Chitinophagaceae</taxon>
        <taxon>Rurimicrobium</taxon>
    </lineage>
</organism>
<dbReference type="InterPro" id="IPR003772">
    <property type="entry name" value="YceD"/>
</dbReference>
<proteinExistence type="predicted"/>
<dbReference type="Pfam" id="PF02620">
    <property type="entry name" value="YceD"/>
    <property type="match status" value="1"/>
</dbReference>
<name>A0ABP8MLJ4_9BACT</name>
<evidence type="ECO:0000313" key="2">
    <source>
        <dbReference type="Proteomes" id="UP001501410"/>
    </source>
</evidence>